<keyword evidence="3" id="KW-0698">rRNA processing</keyword>
<name>A0A1Q9E6U4_SYMMI</name>
<feature type="transmembrane region" description="Helical" evidence="6">
    <location>
        <begin position="66"/>
        <end position="89"/>
    </location>
</feature>
<evidence type="ECO:0000313" key="9">
    <source>
        <dbReference type="Proteomes" id="UP000186817"/>
    </source>
</evidence>
<sequence>MHHAGCARATVTVVGVENLKEKRSHKEDWYSEVEGEFKNEAPTWLMVRYRSDCPGLFLARVQRQPWLLGLIIPAAALSLLLLTDAFNVFGTLFPRRLPELGTEQEETDDVQQLASTTTKPKAAPSRIESCSAVGLSQAVVAFASTGSRHLLQVPIAAMGTKQRKALRKKQVGLAMKRLSASDDRVKPESKAKAVIKTKKKRKPQQEEVREVPRANSSLFFQYNSNLKPPYQLLLDTNFLNMSIQMKLDIFKSAMECLLAKCVPCITDCVMAELEKMGTRHRLALRLAKDPRFKRLTCQHKGIYADDCIHSRVEQHRCYIVCTNDKDLKRRIRKVPGIPIMSVARGMYKVERVPEQIDRVPIKSNWGKDK</sequence>
<comment type="subcellular location">
    <subcellularLocation>
        <location evidence="1">Nucleus</location>
        <location evidence="1">Nucleolus</location>
    </subcellularLocation>
</comment>
<comment type="caution">
    <text evidence="8">The sequence shown here is derived from an EMBL/GenBank/DDBJ whole genome shotgun (WGS) entry which is preliminary data.</text>
</comment>
<accession>A0A1Q9E6U4</accession>
<evidence type="ECO:0000256" key="5">
    <source>
        <dbReference type="ARBA" id="ARBA00024026"/>
    </source>
</evidence>
<gene>
    <name evidence="8" type="primary">FCF1</name>
    <name evidence="8" type="ORF">AK812_SmicGene13955</name>
</gene>
<evidence type="ECO:0000259" key="7">
    <source>
        <dbReference type="SMART" id="SM00670"/>
    </source>
</evidence>
<dbReference type="Gene3D" id="3.40.50.1010">
    <property type="entry name" value="5'-nuclease"/>
    <property type="match status" value="1"/>
</dbReference>
<dbReference type="AlphaFoldDB" id="A0A1Q9E6U4"/>
<dbReference type="PANTHER" id="PTHR12416">
    <property type="entry name" value="RRNA-PROCESSING PROTEIN UTP23 HOMOLOG"/>
    <property type="match status" value="1"/>
</dbReference>
<dbReference type="SMART" id="SM00670">
    <property type="entry name" value="PINc"/>
    <property type="match status" value="1"/>
</dbReference>
<feature type="domain" description="PIN" evidence="7">
    <location>
        <begin position="230"/>
        <end position="329"/>
    </location>
</feature>
<comment type="similarity">
    <text evidence="5">Belongs to the UTP23/FCF1 family. FCF1 subfamily.</text>
</comment>
<keyword evidence="6" id="KW-0812">Transmembrane</keyword>
<keyword evidence="4" id="KW-0539">Nucleus</keyword>
<dbReference type="InterPro" id="IPR006984">
    <property type="entry name" value="Fcf1/UTP23"/>
</dbReference>
<keyword evidence="6" id="KW-0472">Membrane</keyword>
<reference evidence="8 9" key="1">
    <citation type="submission" date="2016-02" db="EMBL/GenBank/DDBJ databases">
        <title>Genome analysis of coral dinoflagellate symbionts highlights evolutionary adaptations to a symbiotic lifestyle.</title>
        <authorList>
            <person name="Aranda M."/>
            <person name="Li Y."/>
            <person name="Liew Y.J."/>
            <person name="Baumgarten S."/>
            <person name="Simakov O."/>
            <person name="Wilson M."/>
            <person name="Piel J."/>
            <person name="Ashoor H."/>
            <person name="Bougouffa S."/>
            <person name="Bajic V.B."/>
            <person name="Ryu T."/>
            <person name="Ravasi T."/>
            <person name="Bayer T."/>
            <person name="Micklem G."/>
            <person name="Kim H."/>
            <person name="Bhak J."/>
            <person name="Lajeunesse T.C."/>
            <person name="Voolstra C.R."/>
        </authorList>
    </citation>
    <scope>NUCLEOTIDE SEQUENCE [LARGE SCALE GENOMIC DNA]</scope>
    <source>
        <strain evidence="8 9">CCMP2467</strain>
    </source>
</reference>
<keyword evidence="2" id="KW-0690">Ribosome biogenesis</keyword>
<keyword evidence="6" id="KW-1133">Transmembrane helix</keyword>
<protein>
    <submittedName>
        <fullName evidence="8">rRNA-processing protein FCF1-like</fullName>
    </submittedName>
</protein>
<dbReference type="SUPFAM" id="SSF88723">
    <property type="entry name" value="PIN domain-like"/>
    <property type="match status" value="1"/>
</dbReference>
<keyword evidence="9" id="KW-1185">Reference proteome</keyword>
<dbReference type="GO" id="GO:0032040">
    <property type="term" value="C:small-subunit processome"/>
    <property type="evidence" value="ECO:0007669"/>
    <property type="project" value="InterPro"/>
</dbReference>
<evidence type="ECO:0000256" key="2">
    <source>
        <dbReference type="ARBA" id="ARBA00022517"/>
    </source>
</evidence>
<evidence type="ECO:0000256" key="6">
    <source>
        <dbReference type="SAM" id="Phobius"/>
    </source>
</evidence>
<dbReference type="Pfam" id="PF04900">
    <property type="entry name" value="Fcf1"/>
    <property type="match status" value="1"/>
</dbReference>
<evidence type="ECO:0000256" key="3">
    <source>
        <dbReference type="ARBA" id="ARBA00022552"/>
    </source>
</evidence>
<dbReference type="OrthoDB" id="76105at2759"/>
<dbReference type="EMBL" id="LSRX01000245">
    <property type="protein sequence ID" value="OLQ03136.1"/>
    <property type="molecule type" value="Genomic_DNA"/>
</dbReference>
<dbReference type="CDD" id="cd09864">
    <property type="entry name" value="PIN_Fcf1-like"/>
    <property type="match status" value="1"/>
</dbReference>
<organism evidence="8 9">
    <name type="scientific">Symbiodinium microadriaticum</name>
    <name type="common">Dinoflagellate</name>
    <name type="synonym">Zooxanthella microadriatica</name>
    <dbReference type="NCBI Taxonomy" id="2951"/>
    <lineage>
        <taxon>Eukaryota</taxon>
        <taxon>Sar</taxon>
        <taxon>Alveolata</taxon>
        <taxon>Dinophyceae</taxon>
        <taxon>Suessiales</taxon>
        <taxon>Symbiodiniaceae</taxon>
        <taxon>Symbiodinium</taxon>
    </lineage>
</organism>
<evidence type="ECO:0000256" key="4">
    <source>
        <dbReference type="ARBA" id="ARBA00023242"/>
    </source>
</evidence>
<dbReference type="InterPro" id="IPR029060">
    <property type="entry name" value="PIN-like_dom_sf"/>
</dbReference>
<dbReference type="InterPro" id="IPR002716">
    <property type="entry name" value="PIN_dom"/>
</dbReference>
<dbReference type="Proteomes" id="UP000186817">
    <property type="component" value="Unassembled WGS sequence"/>
</dbReference>
<dbReference type="InterPro" id="IPR037503">
    <property type="entry name" value="Fcf1_PIN"/>
</dbReference>
<proteinExistence type="inferred from homology"/>
<evidence type="ECO:0000256" key="1">
    <source>
        <dbReference type="ARBA" id="ARBA00004604"/>
    </source>
</evidence>
<dbReference type="GO" id="GO:0006364">
    <property type="term" value="P:rRNA processing"/>
    <property type="evidence" value="ECO:0007669"/>
    <property type="project" value="UniProtKB-KW"/>
</dbReference>
<evidence type="ECO:0000313" key="8">
    <source>
        <dbReference type="EMBL" id="OLQ03136.1"/>
    </source>
</evidence>
<dbReference type="FunFam" id="3.40.50.1010:FF:000039">
    <property type="entry name" value="rRNA-processing protein FCF1 family protein"/>
    <property type="match status" value="1"/>
</dbReference>